<dbReference type="EMBL" id="KV748472">
    <property type="protein sequence ID" value="OCL15215.1"/>
    <property type="molecule type" value="Genomic_DNA"/>
</dbReference>
<organism evidence="2 3">
    <name type="scientific">Glonium stellatum</name>
    <dbReference type="NCBI Taxonomy" id="574774"/>
    <lineage>
        <taxon>Eukaryota</taxon>
        <taxon>Fungi</taxon>
        <taxon>Dikarya</taxon>
        <taxon>Ascomycota</taxon>
        <taxon>Pezizomycotina</taxon>
        <taxon>Dothideomycetes</taxon>
        <taxon>Pleosporomycetidae</taxon>
        <taxon>Gloniales</taxon>
        <taxon>Gloniaceae</taxon>
        <taxon>Glonium</taxon>
    </lineage>
</organism>
<feature type="domain" description="DUF3074" evidence="1">
    <location>
        <begin position="92"/>
        <end position="277"/>
    </location>
</feature>
<dbReference type="PANTHER" id="PTHR40370">
    <property type="entry name" value="EXPRESSED PROTEIN"/>
    <property type="match status" value="1"/>
</dbReference>
<evidence type="ECO:0000313" key="2">
    <source>
        <dbReference type="EMBL" id="OCL15215.1"/>
    </source>
</evidence>
<gene>
    <name evidence="2" type="ORF">AOQ84DRAFT_435143</name>
</gene>
<dbReference type="Pfam" id="PF11274">
    <property type="entry name" value="DUF3074"/>
    <property type="match status" value="1"/>
</dbReference>
<reference evidence="2 3" key="1">
    <citation type="journal article" date="2016" name="Nat. Commun.">
        <title>Ectomycorrhizal ecology is imprinted in the genome of the dominant symbiotic fungus Cenococcum geophilum.</title>
        <authorList>
            <consortium name="DOE Joint Genome Institute"/>
            <person name="Peter M."/>
            <person name="Kohler A."/>
            <person name="Ohm R.A."/>
            <person name="Kuo A."/>
            <person name="Krutzmann J."/>
            <person name="Morin E."/>
            <person name="Arend M."/>
            <person name="Barry K.W."/>
            <person name="Binder M."/>
            <person name="Choi C."/>
            <person name="Clum A."/>
            <person name="Copeland A."/>
            <person name="Grisel N."/>
            <person name="Haridas S."/>
            <person name="Kipfer T."/>
            <person name="LaButti K."/>
            <person name="Lindquist E."/>
            <person name="Lipzen A."/>
            <person name="Maire R."/>
            <person name="Meier B."/>
            <person name="Mihaltcheva S."/>
            <person name="Molinier V."/>
            <person name="Murat C."/>
            <person name="Poggeler S."/>
            <person name="Quandt C.A."/>
            <person name="Sperisen C."/>
            <person name="Tritt A."/>
            <person name="Tisserant E."/>
            <person name="Crous P.W."/>
            <person name="Henrissat B."/>
            <person name="Nehls U."/>
            <person name="Egli S."/>
            <person name="Spatafora J.W."/>
            <person name="Grigoriev I.V."/>
            <person name="Martin F.M."/>
        </authorList>
    </citation>
    <scope>NUCLEOTIDE SEQUENCE [LARGE SCALE GENOMIC DNA]</scope>
    <source>
        <strain evidence="2 3">CBS 207.34</strain>
    </source>
</reference>
<accession>A0A8E2JZC9</accession>
<keyword evidence="3" id="KW-1185">Reference proteome</keyword>
<protein>
    <recommendedName>
        <fullName evidence="1">DUF3074 domain-containing protein</fullName>
    </recommendedName>
</protein>
<dbReference type="Proteomes" id="UP000250140">
    <property type="component" value="Unassembled WGS sequence"/>
</dbReference>
<evidence type="ECO:0000313" key="3">
    <source>
        <dbReference type="Proteomes" id="UP000250140"/>
    </source>
</evidence>
<dbReference type="InterPro" id="IPR024500">
    <property type="entry name" value="DUF3074"/>
</dbReference>
<dbReference type="OrthoDB" id="6423603at2759"/>
<dbReference type="AlphaFoldDB" id="A0A8E2JZC9"/>
<evidence type="ECO:0000259" key="1">
    <source>
        <dbReference type="Pfam" id="PF11274"/>
    </source>
</evidence>
<sequence length="296" mass="32727">MPSNSAMRILRLQPLPISVLPFHPALQHKNSADHPSTRSFARTLLNQAAELSSEVPTWEKAGVTNSLETGSVDTAIYQHTITPPGEAEKEHWVARISRHENKPVASAASYAEFRRGIKDESNKHELEYIPPMESYNELVRYEGLEGDLADLGAVAEIKEVDIRVYENIYKMAPSLPRFAIPVLIVTALTSDSSFLVVTVPVTDTSVLLKSRIPELAGPDGILTYFTAVTKVRVIEEGQVEWMLATAVEGTLGMSREQQAEMMKEEVARDVGRFVDWVAGKREGEGKDWEGDAIVVG</sequence>
<name>A0A8E2JZC9_9PEZI</name>
<dbReference type="PANTHER" id="PTHR40370:SF1">
    <property type="entry name" value="DUF3074 DOMAIN-CONTAINING PROTEIN"/>
    <property type="match status" value="1"/>
</dbReference>
<proteinExistence type="predicted"/>